<evidence type="ECO:0000313" key="2">
    <source>
        <dbReference type="Proteomes" id="UP000051254"/>
    </source>
</evidence>
<sequence>MIDISHPHRLDAAAARAVVQTIADKLAERFEMGNCWEGEALVFSRAGVEGRISLLPGQVRVTAQLGFPYSMMQSMVEEEIQRVLAQRLG</sequence>
<dbReference type="InterPro" id="IPR013433">
    <property type="entry name" value="PHA_gran_rgn"/>
</dbReference>
<dbReference type="AlphaFoldDB" id="A0A0R0BLL5"/>
<keyword evidence="2" id="KW-1185">Reference proteome</keyword>
<accession>A0A0R0BLL5</accession>
<name>A0A0R0BLL5_9GAMM</name>
<dbReference type="RefSeq" id="WP_057666059.1">
    <property type="nucleotide sequence ID" value="NZ_LDJH01000013.1"/>
</dbReference>
<reference evidence="1 2" key="1">
    <citation type="submission" date="2015-05" db="EMBL/GenBank/DDBJ databases">
        <title>Genome sequencing and analysis of members of genus Stenotrophomonas.</title>
        <authorList>
            <person name="Patil P.P."/>
            <person name="Midha S."/>
            <person name="Patil P.B."/>
        </authorList>
    </citation>
    <scope>NUCLEOTIDE SEQUENCE [LARGE SCALE GENOMIC DNA]</scope>
    <source>
        <strain evidence="1 2">DSM 17805</strain>
    </source>
</reference>
<comment type="caution">
    <text evidence="1">The sequence shown here is derived from an EMBL/GenBank/DDBJ whole genome shotgun (WGS) entry which is preliminary data.</text>
</comment>
<proteinExistence type="predicted"/>
<dbReference type="OrthoDB" id="287584at2"/>
<dbReference type="Pfam" id="PF09650">
    <property type="entry name" value="PHA_gran_rgn"/>
    <property type="match status" value="1"/>
</dbReference>
<organism evidence="1 2">
    <name type="scientific">Stenotrophomonas koreensis</name>
    <dbReference type="NCBI Taxonomy" id="266128"/>
    <lineage>
        <taxon>Bacteria</taxon>
        <taxon>Pseudomonadati</taxon>
        <taxon>Pseudomonadota</taxon>
        <taxon>Gammaproteobacteria</taxon>
        <taxon>Lysobacterales</taxon>
        <taxon>Lysobacteraceae</taxon>
        <taxon>Stenotrophomonas</taxon>
    </lineage>
</organism>
<dbReference type="EMBL" id="LDJH01000013">
    <property type="protein sequence ID" value="KRG57963.1"/>
    <property type="molecule type" value="Genomic_DNA"/>
</dbReference>
<dbReference type="Proteomes" id="UP000051254">
    <property type="component" value="Unassembled WGS sequence"/>
</dbReference>
<evidence type="ECO:0000313" key="1">
    <source>
        <dbReference type="EMBL" id="KRG57963.1"/>
    </source>
</evidence>
<dbReference type="PATRIC" id="fig|266128.3.peg.695"/>
<dbReference type="NCBIfam" id="TIGR02610">
    <property type="entry name" value="PHA_gran_rgn"/>
    <property type="match status" value="1"/>
</dbReference>
<dbReference type="STRING" id="266128.ABB25_09135"/>
<protein>
    <submittedName>
        <fullName evidence="1">Polyhydroxyalkanoic acid synthase</fullName>
    </submittedName>
</protein>
<gene>
    <name evidence="1" type="ORF">ABB25_09135</name>
</gene>